<dbReference type="EMBL" id="AP018930">
    <property type="protein sequence ID" value="BBG26907.1"/>
    <property type="molecule type" value="Genomic_DNA"/>
</dbReference>
<dbReference type="EMBL" id="AP018929">
    <property type="protein sequence ID" value="BBG24150.1"/>
    <property type="molecule type" value="Genomic_DNA"/>
</dbReference>
<dbReference type="Proteomes" id="UP000325030">
    <property type="component" value="Chromosome"/>
</dbReference>
<dbReference type="Gene3D" id="1.20.120.330">
    <property type="entry name" value="Nucleotidyltransferases domain 2"/>
    <property type="match status" value="1"/>
</dbReference>
<dbReference type="Pfam" id="PF05942">
    <property type="entry name" value="PaREP1"/>
    <property type="match status" value="1"/>
</dbReference>
<accession>A0A510DVV1</accession>
<dbReference type="OrthoDB" id="42749at2157"/>
<keyword evidence="3" id="KW-1185">Reference proteome</keyword>
<reference evidence="4" key="1">
    <citation type="submission" date="2018-09" db="EMBL/GenBank/DDBJ databases">
        <title>Complete Genome Sequencing of Sulfolobus sp. JCM 16834.</title>
        <authorList>
            <person name="Kato S."/>
            <person name="Itoh T."/>
            <person name="Ohkuma M."/>
        </authorList>
    </citation>
    <scope>NUCLEOTIDE SEQUENCE [LARGE SCALE GENOMIC DNA]</scope>
    <source>
        <strain evidence="4">IC-007</strain>
    </source>
</reference>
<gene>
    <name evidence="1" type="ORF">IC006_1454</name>
    <name evidence="2" type="ORF">IC007_1431</name>
</gene>
<dbReference type="InterPro" id="IPR010268">
    <property type="entry name" value="PaREP1"/>
</dbReference>
<dbReference type="Proteomes" id="UP000322983">
    <property type="component" value="Chromosome"/>
</dbReference>
<evidence type="ECO:0000313" key="1">
    <source>
        <dbReference type="EMBL" id="BBG24150.1"/>
    </source>
</evidence>
<name>A0A510E357_9CREN</name>
<evidence type="ECO:0000313" key="2">
    <source>
        <dbReference type="EMBL" id="BBG26907.1"/>
    </source>
</evidence>
<evidence type="ECO:0000313" key="4">
    <source>
        <dbReference type="Proteomes" id="UP000325030"/>
    </source>
</evidence>
<dbReference type="PANTHER" id="PTHR34237">
    <property type="entry name" value="PAREP8-RELATED"/>
    <property type="match status" value="1"/>
</dbReference>
<reference evidence="2 3" key="2">
    <citation type="journal article" date="2020" name="Int. J. Syst. Evol. Microbiol.">
        <title>Sulfuracidifex tepidarius gen. nov., sp. nov. and transfer of Sulfolobus metallicus Huber and Stetter 1992 to the genus Sulfuracidifex as Sulfuracidifex metallicus comb. nov.</title>
        <authorList>
            <person name="Itoh T."/>
            <person name="Miura T."/>
            <person name="Sakai H.D."/>
            <person name="Kato S."/>
            <person name="Ohkuma M."/>
            <person name="Takashina T."/>
        </authorList>
    </citation>
    <scope>NUCLEOTIDE SEQUENCE</scope>
    <source>
        <strain evidence="1 3">IC-006</strain>
        <strain evidence="2">IC-007</strain>
    </source>
</reference>
<proteinExistence type="predicted"/>
<sequence length="75" mass="8833">MDINIDINISTEVYYDEVEELLDKGDLVQTREKYYKAAEDLIKLLAIQNNLKNIIGTVEKREDRRAKICLKRPSY</sequence>
<dbReference type="AlphaFoldDB" id="A0A510E357"/>
<protein>
    <submittedName>
        <fullName evidence="2">Uncharacterized protein</fullName>
    </submittedName>
</protein>
<dbReference type="PANTHER" id="PTHR34237:SF4">
    <property type="entry name" value="PAREP1 FAMILY PROTEIN"/>
    <property type="match status" value="1"/>
</dbReference>
<accession>A0A510E357</accession>
<organism evidence="2 4">
    <name type="scientific">Sulfuracidifex tepidarius</name>
    <dbReference type="NCBI Taxonomy" id="1294262"/>
    <lineage>
        <taxon>Archaea</taxon>
        <taxon>Thermoproteota</taxon>
        <taxon>Thermoprotei</taxon>
        <taxon>Sulfolobales</taxon>
        <taxon>Sulfolobaceae</taxon>
        <taxon>Sulfuracidifex</taxon>
    </lineage>
</organism>
<dbReference type="KEGG" id="step:IC006_1454"/>
<evidence type="ECO:0000313" key="3">
    <source>
        <dbReference type="Proteomes" id="UP000322983"/>
    </source>
</evidence>